<evidence type="ECO:0000313" key="5">
    <source>
        <dbReference type="EMBL" id="NYD84733.1"/>
    </source>
</evidence>
<keyword evidence="1" id="KW-0238">DNA-binding</keyword>
<feature type="domain" description="Lsr2 DNA-binding" evidence="3">
    <location>
        <begin position="83"/>
        <end position="108"/>
    </location>
</feature>
<protein>
    <submittedName>
        <fullName evidence="4">Lsr2 family protein</fullName>
    </submittedName>
</protein>
<dbReference type="EMBL" id="BONN01000002">
    <property type="protein sequence ID" value="GIG31801.1"/>
    <property type="molecule type" value="Genomic_DNA"/>
</dbReference>
<dbReference type="InterPro" id="IPR036625">
    <property type="entry name" value="E3-bd_dom_sf"/>
</dbReference>
<proteinExistence type="predicted"/>
<accession>A0A7Y9FCP6</accession>
<comment type="caution">
    <text evidence="5">The sequence shown here is derived from an EMBL/GenBank/DDBJ whole genome shotgun (WGS) entry which is preliminary data.</text>
</comment>
<evidence type="ECO:0000259" key="2">
    <source>
        <dbReference type="Pfam" id="PF11774"/>
    </source>
</evidence>
<dbReference type="InterPro" id="IPR042261">
    <property type="entry name" value="Lsr2-like_dimerization"/>
</dbReference>
<keyword evidence="7" id="KW-1185">Reference proteome</keyword>
<dbReference type="Gene3D" id="4.10.320.10">
    <property type="entry name" value="E3-binding domain"/>
    <property type="match status" value="1"/>
</dbReference>
<feature type="domain" description="Lsr2 dimerization" evidence="2">
    <location>
        <begin position="1"/>
        <end position="57"/>
    </location>
</feature>
<dbReference type="Proteomes" id="UP000618382">
    <property type="component" value="Unassembled WGS sequence"/>
</dbReference>
<dbReference type="GO" id="GO:0003677">
    <property type="term" value="F:DNA binding"/>
    <property type="evidence" value="ECO:0007669"/>
    <property type="project" value="UniProtKB-KW"/>
</dbReference>
<evidence type="ECO:0000259" key="3">
    <source>
        <dbReference type="Pfam" id="PF23359"/>
    </source>
</evidence>
<dbReference type="GO" id="GO:0016746">
    <property type="term" value="F:acyltransferase activity"/>
    <property type="evidence" value="ECO:0007669"/>
    <property type="project" value="InterPro"/>
</dbReference>
<dbReference type="InterPro" id="IPR024412">
    <property type="entry name" value="Lsr2_dim_dom"/>
</dbReference>
<dbReference type="EMBL" id="JACCBK010000001">
    <property type="protein sequence ID" value="NYD84733.1"/>
    <property type="molecule type" value="Genomic_DNA"/>
</dbReference>
<organism evidence="5 6">
    <name type="scientific">Cellulomonas oligotrophica</name>
    <dbReference type="NCBI Taxonomy" id="931536"/>
    <lineage>
        <taxon>Bacteria</taxon>
        <taxon>Bacillati</taxon>
        <taxon>Actinomycetota</taxon>
        <taxon>Actinomycetes</taxon>
        <taxon>Micrococcales</taxon>
        <taxon>Cellulomonadaceae</taxon>
        <taxon>Cellulomonas</taxon>
    </lineage>
</organism>
<dbReference type="Pfam" id="PF23359">
    <property type="entry name" value="Lsr2_DNA-bd"/>
    <property type="match status" value="1"/>
</dbReference>
<dbReference type="RefSeq" id="WP_140458959.1">
    <property type="nucleotide sequence ID" value="NZ_BAABFI010000003.1"/>
</dbReference>
<dbReference type="AlphaFoldDB" id="A0A7Y9FCP6"/>
<name>A0A7Y9FCP6_9CELL</name>
<dbReference type="Proteomes" id="UP000577956">
    <property type="component" value="Unassembled WGS sequence"/>
</dbReference>
<dbReference type="InterPro" id="IPR055370">
    <property type="entry name" value="Lsr2_DNA-bd"/>
</dbReference>
<evidence type="ECO:0000256" key="1">
    <source>
        <dbReference type="ARBA" id="ARBA00023125"/>
    </source>
</evidence>
<sequence length="111" mass="12139">MAQQTRVIITDDLDGTEGAKTYRFAWGETVYEVDLTDAHRDELLHVLEPYTSAGRRVRPGRVRTAAAPAERLDRATSRATGGWAAGQGLAVKDRGRIPASVVEAYRAAEAR</sequence>
<evidence type="ECO:0000313" key="6">
    <source>
        <dbReference type="Proteomes" id="UP000577956"/>
    </source>
</evidence>
<dbReference type="Pfam" id="PF11774">
    <property type="entry name" value="Lsr2"/>
    <property type="match status" value="1"/>
</dbReference>
<dbReference type="Gene3D" id="3.30.60.230">
    <property type="entry name" value="Lsr2, dimerization domain"/>
    <property type="match status" value="1"/>
</dbReference>
<reference evidence="4 7" key="2">
    <citation type="submission" date="2021-01" db="EMBL/GenBank/DDBJ databases">
        <title>Whole genome shotgun sequence of Cellulomonas oligotrophica NBRC 109435.</title>
        <authorList>
            <person name="Komaki H."/>
            <person name="Tamura T."/>
        </authorList>
    </citation>
    <scope>NUCLEOTIDE SEQUENCE [LARGE SCALE GENOMIC DNA]</scope>
    <source>
        <strain evidence="4 7">NBRC 109435</strain>
    </source>
</reference>
<evidence type="ECO:0000313" key="4">
    <source>
        <dbReference type="EMBL" id="GIG31801.1"/>
    </source>
</evidence>
<reference evidence="5 6" key="1">
    <citation type="submission" date="2020-07" db="EMBL/GenBank/DDBJ databases">
        <title>Sequencing the genomes of 1000 actinobacteria strains.</title>
        <authorList>
            <person name="Klenk H.-P."/>
        </authorList>
    </citation>
    <scope>NUCLEOTIDE SEQUENCE [LARGE SCALE GENOMIC DNA]</scope>
    <source>
        <strain evidence="5 6">DSM 24482</strain>
    </source>
</reference>
<gene>
    <name evidence="5" type="ORF">BKA21_000282</name>
    <name evidence="4" type="ORF">Col01nite_09600</name>
</gene>
<evidence type="ECO:0000313" key="7">
    <source>
        <dbReference type="Proteomes" id="UP000618382"/>
    </source>
</evidence>